<evidence type="ECO:0000256" key="1">
    <source>
        <dbReference type="SAM" id="Phobius"/>
    </source>
</evidence>
<keyword evidence="1" id="KW-0472">Membrane</keyword>
<feature type="transmembrane region" description="Helical" evidence="1">
    <location>
        <begin position="7"/>
        <end position="29"/>
    </location>
</feature>
<dbReference type="Proteomes" id="UP000321578">
    <property type="component" value="Unassembled WGS sequence"/>
</dbReference>
<gene>
    <name evidence="2" type="ORF">ESY86_00310</name>
</gene>
<organism evidence="2 3">
    <name type="scientific">Subsaximicrobium wynnwilliamsii</name>
    <dbReference type="NCBI Taxonomy" id="291179"/>
    <lineage>
        <taxon>Bacteria</taxon>
        <taxon>Pseudomonadati</taxon>
        <taxon>Bacteroidota</taxon>
        <taxon>Flavobacteriia</taxon>
        <taxon>Flavobacteriales</taxon>
        <taxon>Flavobacteriaceae</taxon>
        <taxon>Subsaximicrobium</taxon>
    </lineage>
</organism>
<evidence type="ECO:0000313" key="3">
    <source>
        <dbReference type="Proteomes" id="UP000321578"/>
    </source>
</evidence>
<proteinExistence type="predicted"/>
<dbReference type="RefSeq" id="WP_147084539.1">
    <property type="nucleotide sequence ID" value="NZ_VORM01000003.1"/>
</dbReference>
<keyword evidence="1" id="KW-0812">Transmembrane</keyword>
<name>A0A5C6ZNJ9_9FLAO</name>
<feature type="transmembrane region" description="Helical" evidence="1">
    <location>
        <begin position="41"/>
        <end position="58"/>
    </location>
</feature>
<dbReference type="AlphaFoldDB" id="A0A5C6ZNJ9"/>
<sequence length="63" mass="7256">MKPTTKIILKAALINGLFWSALLMLITYLKNGILYSDYLPLWFLFFAGTGAARKYYFLTKSDK</sequence>
<comment type="caution">
    <text evidence="2">The sequence shown here is derived from an EMBL/GenBank/DDBJ whole genome shotgun (WGS) entry which is preliminary data.</text>
</comment>
<protein>
    <submittedName>
        <fullName evidence="2">Uncharacterized protein</fullName>
    </submittedName>
</protein>
<reference evidence="2 3" key="1">
    <citation type="submission" date="2019-08" db="EMBL/GenBank/DDBJ databases">
        <title>Genomes of Subsaximicrobium wynnwilliamsii strains.</title>
        <authorList>
            <person name="Bowman J.P."/>
        </authorList>
    </citation>
    <scope>NUCLEOTIDE SEQUENCE [LARGE SCALE GENOMIC DNA]</scope>
    <source>
        <strain evidence="2 3">2-80-2</strain>
    </source>
</reference>
<dbReference type="EMBL" id="VORO01000001">
    <property type="protein sequence ID" value="TXD91077.1"/>
    <property type="molecule type" value="Genomic_DNA"/>
</dbReference>
<keyword evidence="3" id="KW-1185">Reference proteome</keyword>
<keyword evidence="1" id="KW-1133">Transmembrane helix</keyword>
<accession>A0A5C6ZNJ9</accession>
<dbReference type="OrthoDB" id="1448718at2"/>
<evidence type="ECO:0000313" key="2">
    <source>
        <dbReference type="EMBL" id="TXD91077.1"/>
    </source>
</evidence>